<dbReference type="GO" id="GO:0008761">
    <property type="term" value="F:UDP-N-acetylglucosamine 2-epimerase activity"/>
    <property type="evidence" value="ECO:0007669"/>
    <property type="project" value="TreeGrafter"/>
</dbReference>
<dbReference type="PROSITE" id="PS01125">
    <property type="entry name" value="ROK"/>
    <property type="match status" value="1"/>
</dbReference>
<dbReference type="Proteomes" id="UP000069850">
    <property type="component" value="Chromosome 1"/>
</dbReference>
<organism evidence="1 2">
    <name type="scientific">Methanoculleus bourgensis</name>
    <dbReference type="NCBI Taxonomy" id="83986"/>
    <lineage>
        <taxon>Archaea</taxon>
        <taxon>Methanobacteriati</taxon>
        <taxon>Methanobacteriota</taxon>
        <taxon>Stenosarchaea group</taxon>
        <taxon>Methanomicrobia</taxon>
        <taxon>Methanomicrobiales</taxon>
        <taxon>Methanomicrobiaceae</taxon>
        <taxon>Methanoculleus</taxon>
    </lineage>
</organism>
<dbReference type="InterPro" id="IPR000600">
    <property type="entry name" value="ROK"/>
</dbReference>
<dbReference type="SUPFAM" id="SSF53067">
    <property type="entry name" value="Actin-like ATPase domain"/>
    <property type="match status" value="1"/>
</dbReference>
<gene>
    <name evidence="1" type="ORF">MMAB1_3487</name>
</gene>
<keyword evidence="1" id="KW-0418">Kinase</keyword>
<dbReference type="InterPro" id="IPR049874">
    <property type="entry name" value="ROK_cs"/>
</dbReference>
<dbReference type="InterPro" id="IPR043129">
    <property type="entry name" value="ATPase_NBD"/>
</dbReference>
<evidence type="ECO:0000313" key="1">
    <source>
        <dbReference type="EMBL" id="CVK34700.1"/>
    </source>
</evidence>
<protein>
    <submittedName>
        <fullName evidence="1">N-acylmannosamine kinase</fullName>
        <ecNumber evidence="1">2.7.1.60</ecNumber>
    </submittedName>
</protein>
<dbReference type="Gene3D" id="3.30.420.40">
    <property type="match status" value="2"/>
</dbReference>
<dbReference type="CDD" id="cd24063">
    <property type="entry name" value="ASKHA_NBD_ROK_ApGLK-like"/>
    <property type="match status" value="1"/>
</dbReference>
<dbReference type="EC" id="2.7.1.60" evidence="1"/>
<dbReference type="OrthoDB" id="206224at2157"/>
<dbReference type="AlphaFoldDB" id="A0A110BIN9"/>
<sequence>MPVVRVIREEMTAVIAVDLGGTNLRAALVDSDATILVHTATSTPATGPSGRVITAAIIARIEALLETAEGREVAAIGVASAGPLDLGRGWVTNSPNIAFPVVEITGPLRERFGLPVALINDARAGILGECWAGAARGSEDAVYVTLSTGIGGGVVANGHLLLGMNGNAGEIGHILVDTRYNLTCGCGYRGHWEGYASAKYVPRFFAAWREEVDVRRVAFDATSTRAIFEAARAEDPVALAFMDALGQVNARGISTIIVAYNPEVIVLDGPLARYYGEIVIGHAEPYIDRFLTLPRIVVSDLAGRAPLLGAAAYALKMTGAGAGP</sequence>
<dbReference type="EMBL" id="LT158599">
    <property type="protein sequence ID" value="CVK34700.1"/>
    <property type="molecule type" value="Genomic_DNA"/>
</dbReference>
<dbReference type="KEGG" id="mema:MMAB1_3487"/>
<dbReference type="GO" id="GO:0009384">
    <property type="term" value="F:N-acylmannosamine kinase activity"/>
    <property type="evidence" value="ECO:0007669"/>
    <property type="project" value="UniProtKB-EC"/>
</dbReference>
<dbReference type="PANTHER" id="PTHR18964:SF149">
    <property type="entry name" value="BIFUNCTIONAL UDP-N-ACETYLGLUCOSAMINE 2-EPIMERASE_N-ACETYLMANNOSAMINE KINASE"/>
    <property type="match status" value="1"/>
</dbReference>
<evidence type="ECO:0000313" key="2">
    <source>
        <dbReference type="Proteomes" id="UP000069850"/>
    </source>
</evidence>
<keyword evidence="1" id="KW-0808">Transferase</keyword>
<reference evidence="1 2" key="1">
    <citation type="submission" date="2016-01" db="EMBL/GenBank/DDBJ databases">
        <authorList>
            <person name="Manzoor S."/>
        </authorList>
    </citation>
    <scope>NUCLEOTIDE SEQUENCE [LARGE SCALE GENOMIC DNA]</scope>
    <source>
        <strain evidence="1">Methanoculleus sp MAB1</strain>
    </source>
</reference>
<accession>A0A110BIN9</accession>
<proteinExistence type="predicted"/>
<dbReference type="PANTHER" id="PTHR18964">
    <property type="entry name" value="ROK (REPRESSOR, ORF, KINASE) FAMILY"/>
    <property type="match status" value="1"/>
</dbReference>
<name>A0A110BIN9_9EURY</name>
<dbReference type="Pfam" id="PF00480">
    <property type="entry name" value="ROK"/>
    <property type="match status" value="1"/>
</dbReference>